<sequence>MCRERNIKVDEAGFEAAMEEQRRRARESSGFGADYNAMIRVDGASEFKGYDHLELNGKVTALFIDGKAVDSVSAGQEAVVILDQTPFYAESGGQVGDKGELKGAGFSFAVSDTQKYGQAIGHIGKVASGTLKVGDAVQADVDEARRQRIRLNHSATHLMHAALRRARHPCGAERFAGQ</sequence>
<dbReference type="GO" id="GO:0005524">
    <property type="term" value="F:ATP binding"/>
    <property type="evidence" value="ECO:0007669"/>
    <property type="project" value="UniProtKB-KW"/>
</dbReference>
<evidence type="ECO:0000256" key="11">
    <source>
        <dbReference type="ARBA" id="ARBA00023146"/>
    </source>
</evidence>
<evidence type="ECO:0000256" key="1">
    <source>
        <dbReference type="ARBA" id="ARBA00008226"/>
    </source>
</evidence>
<evidence type="ECO:0000256" key="4">
    <source>
        <dbReference type="ARBA" id="ARBA00022598"/>
    </source>
</evidence>
<dbReference type="PANTHER" id="PTHR11777">
    <property type="entry name" value="ALANYL-TRNA SYNTHETASE"/>
    <property type="match status" value="1"/>
</dbReference>
<dbReference type="Gene3D" id="3.30.980.10">
    <property type="entry name" value="Threonyl-trna Synthetase, Chain A, domain 2"/>
    <property type="match status" value="1"/>
</dbReference>
<dbReference type="SUPFAM" id="SSF55186">
    <property type="entry name" value="ThrRS/AlaRS common domain"/>
    <property type="match status" value="1"/>
</dbReference>
<dbReference type="FunFam" id="2.40.30.130:FF:000001">
    <property type="entry name" value="Alanine--tRNA ligase"/>
    <property type="match status" value="1"/>
</dbReference>
<keyword evidence="4" id="KW-0436">Ligase</keyword>
<proteinExistence type="inferred from homology"/>
<feature type="domain" description="Alanyl-transfer RNA synthetases family profile" evidence="13">
    <location>
        <begin position="1"/>
        <end position="165"/>
    </location>
</feature>
<evidence type="ECO:0000256" key="9">
    <source>
        <dbReference type="ARBA" id="ARBA00022884"/>
    </source>
</evidence>
<reference evidence="14" key="1">
    <citation type="submission" date="2020-10" db="EMBL/GenBank/DDBJ databases">
        <title>Genome Sequence of ESBL Producing Zambian Clinical Strains.</title>
        <authorList>
            <person name="Shawa M."/>
            <person name="Furuta Y."/>
            <person name="Simbotwe M."/>
            <person name="Mulenga E."/>
            <person name="Mubanga M."/>
            <person name="Mulenga G."/>
            <person name="Kaile C."/>
            <person name="Zorigt T."/>
            <person name="Hang'ombe B."/>
            <person name="Higashi H."/>
        </authorList>
    </citation>
    <scope>NUCLEOTIDE SEQUENCE</scope>
    <source>
        <strain evidence="14">Zam_UTH_09</strain>
    </source>
</reference>
<dbReference type="GO" id="GO:0000049">
    <property type="term" value="F:tRNA binding"/>
    <property type="evidence" value="ECO:0007669"/>
    <property type="project" value="UniProtKB-KW"/>
</dbReference>
<gene>
    <name evidence="14" type="ORF">KPZU09_77000</name>
</gene>
<evidence type="ECO:0000256" key="5">
    <source>
        <dbReference type="ARBA" id="ARBA00022723"/>
    </source>
</evidence>
<protein>
    <recommendedName>
        <fullName evidence="2">Alanine--tRNA ligase</fullName>
    </recommendedName>
    <alternativeName>
        <fullName evidence="12">Alanyl-tRNA synthetase</fullName>
    </alternativeName>
</protein>
<evidence type="ECO:0000313" key="15">
    <source>
        <dbReference type="Proteomes" id="UP000655094"/>
    </source>
</evidence>
<keyword evidence="7" id="KW-0862">Zinc</keyword>
<dbReference type="EMBL" id="BNFF01000002">
    <property type="protein sequence ID" value="GHK57964.1"/>
    <property type="molecule type" value="Genomic_DNA"/>
</dbReference>
<evidence type="ECO:0000256" key="12">
    <source>
        <dbReference type="ARBA" id="ARBA00032577"/>
    </source>
</evidence>
<evidence type="ECO:0000256" key="6">
    <source>
        <dbReference type="ARBA" id="ARBA00022741"/>
    </source>
</evidence>
<keyword evidence="3" id="KW-0820">tRNA-binding</keyword>
<dbReference type="Pfam" id="PF01411">
    <property type="entry name" value="tRNA-synt_2c"/>
    <property type="match status" value="1"/>
</dbReference>
<comment type="similarity">
    <text evidence="1">Belongs to the class-II aminoacyl-tRNA synthetase family.</text>
</comment>
<keyword evidence="11" id="KW-0030">Aminoacyl-tRNA synthetase</keyword>
<keyword evidence="5" id="KW-0479">Metal-binding</keyword>
<dbReference type="GO" id="GO:0046872">
    <property type="term" value="F:metal ion binding"/>
    <property type="evidence" value="ECO:0007669"/>
    <property type="project" value="UniProtKB-KW"/>
</dbReference>
<dbReference type="SUPFAM" id="SSF50447">
    <property type="entry name" value="Translation proteins"/>
    <property type="match status" value="1"/>
</dbReference>
<dbReference type="GO" id="GO:0005829">
    <property type="term" value="C:cytosol"/>
    <property type="evidence" value="ECO:0007669"/>
    <property type="project" value="TreeGrafter"/>
</dbReference>
<accession>A0A919I514</accession>
<dbReference type="InterPro" id="IPR018163">
    <property type="entry name" value="Thr/Ala-tRNA-synth_IIc_edit"/>
</dbReference>
<dbReference type="InterPro" id="IPR018164">
    <property type="entry name" value="Ala-tRNA-synth_IIc_N"/>
</dbReference>
<comment type="caution">
    <text evidence="14">The sequence shown here is derived from an EMBL/GenBank/DDBJ whole genome shotgun (WGS) entry which is preliminary data.</text>
</comment>
<dbReference type="Gene3D" id="2.40.30.130">
    <property type="match status" value="1"/>
</dbReference>
<evidence type="ECO:0000259" key="13">
    <source>
        <dbReference type="PROSITE" id="PS50860"/>
    </source>
</evidence>
<evidence type="ECO:0000256" key="10">
    <source>
        <dbReference type="ARBA" id="ARBA00022917"/>
    </source>
</evidence>
<name>A0A919I514_KLEPN</name>
<keyword evidence="9" id="KW-0694">RNA-binding</keyword>
<dbReference type="AlphaFoldDB" id="A0A919I514"/>
<dbReference type="PANTHER" id="PTHR11777:SF9">
    <property type="entry name" value="ALANINE--TRNA LIGASE, CYTOPLASMIC"/>
    <property type="match status" value="1"/>
</dbReference>
<evidence type="ECO:0000256" key="7">
    <source>
        <dbReference type="ARBA" id="ARBA00022833"/>
    </source>
</evidence>
<evidence type="ECO:0000256" key="8">
    <source>
        <dbReference type="ARBA" id="ARBA00022840"/>
    </source>
</evidence>
<evidence type="ECO:0000256" key="3">
    <source>
        <dbReference type="ARBA" id="ARBA00022555"/>
    </source>
</evidence>
<dbReference type="PROSITE" id="PS50860">
    <property type="entry name" value="AA_TRNA_LIGASE_II_ALA"/>
    <property type="match status" value="1"/>
</dbReference>
<evidence type="ECO:0000313" key="14">
    <source>
        <dbReference type="EMBL" id="GHK57964.1"/>
    </source>
</evidence>
<dbReference type="GO" id="GO:0004813">
    <property type="term" value="F:alanine-tRNA ligase activity"/>
    <property type="evidence" value="ECO:0007669"/>
    <property type="project" value="InterPro"/>
</dbReference>
<dbReference type="GO" id="GO:0002161">
    <property type="term" value="F:aminoacyl-tRNA deacylase activity"/>
    <property type="evidence" value="ECO:0007669"/>
    <property type="project" value="TreeGrafter"/>
</dbReference>
<keyword evidence="6" id="KW-0547">Nucleotide-binding</keyword>
<dbReference type="InterPro" id="IPR009000">
    <property type="entry name" value="Transl_B-barrel_sf"/>
</dbReference>
<dbReference type="GO" id="GO:0045892">
    <property type="term" value="P:negative regulation of DNA-templated transcription"/>
    <property type="evidence" value="ECO:0007669"/>
    <property type="project" value="TreeGrafter"/>
</dbReference>
<keyword evidence="10" id="KW-0648">Protein biosynthesis</keyword>
<dbReference type="Proteomes" id="UP000655094">
    <property type="component" value="Unassembled WGS sequence"/>
</dbReference>
<dbReference type="InterPro" id="IPR050058">
    <property type="entry name" value="Ala-tRNA_ligase"/>
</dbReference>
<keyword evidence="8" id="KW-0067">ATP-binding</keyword>
<dbReference type="InterPro" id="IPR018165">
    <property type="entry name" value="Ala-tRNA-synth_IIc_core"/>
</dbReference>
<organism evidence="14 15">
    <name type="scientific">Klebsiella pneumoniae</name>
    <dbReference type="NCBI Taxonomy" id="573"/>
    <lineage>
        <taxon>Bacteria</taxon>
        <taxon>Pseudomonadati</taxon>
        <taxon>Pseudomonadota</taxon>
        <taxon>Gammaproteobacteria</taxon>
        <taxon>Enterobacterales</taxon>
        <taxon>Enterobacteriaceae</taxon>
        <taxon>Klebsiella/Raoultella group</taxon>
        <taxon>Klebsiella</taxon>
        <taxon>Klebsiella pneumoniae complex</taxon>
    </lineage>
</organism>
<dbReference type="GO" id="GO:0006419">
    <property type="term" value="P:alanyl-tRNA aminoacylation"/>
    <property type="evidence" value="ECO:0007669"/>
    <property type="project" value="InterPro"/>
</dbReference>
<evidence type="ECO:0000256" key="2">
    <source>
        <dbReference type="ARBA" id="ARBA00017959"/>
    </source>
</evidence>